<organism evidence="4 5">
    <name type="scientific">Roseateles depolymerans</name>
    <dbReference type="NCBI Taxonomy" id="76731"/>
    <lineage>
        <taxon>Bacteria</taxon>
        <taxon>Pseudomonadati</taxon>
        <taxon>Pseudomonadota</taxon>
        <taxon>Betaproteobacteria</taxon>
        <taxon>Burkholderiales</taxon>
        <taxon>Sphaerotilaceae</taxon>
        <taxon>Roseateles</taxon>
    </lineage>
</organism>
<accession>A0A2W5F6C6</accession>
<protein>
    <recommendedName>
        <fullName evidence="6">Phage tail protein</fullName>
    </recommendedName>
</protein>
<dbReference type="InterPro" id="IPR035089">
    <property type="entry name" value="Phage_sheath_subtilisin"/>
</dbReference>
<dbReference type="AlphaFoldDB" id="A0A2W5F6C6"/>
<dbReference type="InterPro" id="IPR020287">
    <property type="entry name" value="Tail_sheath_C"/>
</dbReference>
<evidence type="ECO:0008006" key="6">
    <source>
        <dbReference type="Google" id="ProtNLM"/>
    </source>
</evidence>
<name>A0A2W5F6C6_9BURK</name>
<feature type="domain" description="Tail sheath protein subtilisin-like" evidence="2">
    <location>
        <begin position="416"/>
        <end position="544"/>
    </location>
</feature>
<sequence length="661" mass="69626">MPEMQFPGVFIEECAPAAARVQRADLSTAAFVGPCRWGPARGVPELLTSLQDFENLYGDDQPLSWEQGLVVPNYLWHAARCFFAEGGQRLYVSRVFRALAGAPAGEPSAPAGLPPHADGHARISVGVARQQFQAVARHPGAAGNLQLRMGLLLGPDLLDHPGGGAPAALRPGALQAGDVVWMETAATRQALAARGPAPLGHARALGDLPLFQVQRDAAGACVFAGVGAGALTSADLGLNAAAGNRLCVVSLTVETLGEDGRGLGRWSGCSLDPLRFDGPFVRLGRGPEAMPGAQVVLLNDSLSTGLELLAALLASDGGQGLVLAAAELAEAGQDEMLALRRRLERGVTVSARLRGGNDGLLPLPSDYAGAAPARGAVPDAGAGLQALVSLEDVAILAAPGASARSCRPPQQAREIAVLLLASAASQRMALLDPPDGASVSGLLGWRAGLDDSRAALYHPWVSVLDPRTARPLNLPPSGFVAGVYARMERERGVWKAPAGEALRLASGLESALGVAQQELLNPEGINLLRFMAGRGFLVWGARTLSRDPAWIYVSARRYIDSLERSLRAGLRWVAFEPQGEPMWSEVRRQVQDYLLSEWRAGALQGQKAEQAFFLRCDRSSMSQRDIDAGRVVVMLGVALLQPAEFLTLRLSLQTLQTAPGG</sequence>
<evidence type="ECO:0000259" key="2">
    <source>
        <dbReference type="Pfam" id="PF04984"/>
    </source>
</evidence>
<gene>
    <name evidence="4" type="ORF">DI603_20405</name>
</gene>
<evidence type="ECO:0000259" key="3">
    <source>
        <dbReference type="Pfam" id="PF17482"/>
    </source>
</evidence>
<reference evidence="4 5" key="1">
    <citation type="submission" date="2017-08" db="EMBL/GenBank/DDBJ databases">
        <title>Infants hospitalized years apart are colonized by the same room-sourced microbial strains.</title>
        <authorList>
            <person name="Brooks B."/>
            <person name="Olm M.R."/>
            <person name="Firek B.A."/>
            <person name="Baker R."/>
            <person name="Thomas B.C."/>
            <person name="Morowitz M.J."/>
            <person name="Banfield J.F."/>
        </authorList>
    </citation>
    <scope>NUCLEOTIDE SEQUENCE [LARGE SCALE GENOMIC DNA]</scope>
    <source>
        <strain evidence="4">S2_012_000_R2_81</strain>
    </source>
</reference>
<evidence type="ECO:0000313" key="4">
    <source>
        <dbReference type="EMBL" id="PZP28056.1"/>
    </source>
</evidence>
<dbReference type="PANTHER" id="PTHR35861:SF1">
    <property type="entry name" value="PHAGE TAIL SHEATH PROTEIN"/>
    <property type="match status" value="1"/>
</dbReference>
<feature type="domain" description="Tail sheath protein C-terminal" evidence="3">
    <location>
        <begin position="546"/>
        <end position="651"/>
    </location>
</feature>
<proteinExistence type="inferred from homology"/>
<dbReference type="Gene3D" id="3.40.50.11780">
    <property type="match status" value="2"/>
</dbReference>
<dbReference type="EMBL" id="QFOD01000025">
    <property type="protein sequence ID" value="PZP28056.1"/>
    <property type="molecule type" value="Genomic_DNA"/>
</dbReference>
<comment type="caution">
    <text evidence="4">The sequence shown here is derived from an EMBL/GenBank/DDBJ whole genome shotgun (WGS) entry which is preliminary data.</text>
</comment>
<dbReference type="InterPro" id="IPR052042">
    <property type="entry name" value="Tail_sheath_structural"/>
</dbReference>
<dbReference type="Pfam" id="PF04984">
    <property type="entry name" value="Phage_sheath_1"/>
    <property type="match status" value="1"/>
</dbReference>
<evidence type="ECO:0000256" key="1">
    <source>
        <dbReference type="ARBA" id="ARBA00008005"/>
    </source>
</evidence>
<dbReference type="PANTHER" id="PTHR35861">
    <property type="match status" value="1"/>
</dbReference>
<dbReference type="Pfam" id="PF17482">
    <property type="entry name" value="Phage_sheath_1C"/>
    <property type="match status" value="1"/>
</dbReference>
<dbReference type="Proteomes" id="UP000249633">
    <property type="component" value="Unassembled WGS sequence"/>
</dbReference>
<evidence type="ECO:0000313" key="5">
    <source>
        <dbReference type="Proteomes" id="UP000249633"/>
    </source>
</evidence>
<comment type="similarity">
    <text evidence="1">Belongs to the myoviridae tail sheath protein family.</text>
</comment>